<comment type="subcellular location">
    <subcellularLocation>
        <location evidence="1 7">Cell membrane</location>
        <topology evidence="1 7">Multi-pass membrane protein</topology>
    </subcellularLocation>
</comment>
<evidence type="ECO:0000256" key="7">
    <source>
        <dbReference type="RuleBase" id="RU363032"/>
    </source>
</evidence>
<feature type="transmembrane region" description="Helical" evidence="7">
    <location>
        <begin position="85"/>
        <end position="108"/>
    </location>
</feature>
<evidence type="ECO:0000259" key="8">
    <source>
        <dbReference type="PROSITE" id="PS50928"/>
    </source>
</evidence>
<feature type="domain" description="ABC transmembrane type-1" evidence="8">
    <location>
        <begin position="81"/>
        <end position="295"/>
    </location>
</feature>
<sequence length="306" mass="34272">MAQATLRPPKSYSLLQYEIREGILFLLPAMILIFGITLFPILFTFVLSFTDTPLSNPSPQNFVGLSNYLAFLRSAQFWQAIWRTVYFTVVSVGVELLLGLGIALLIHARPPGWAFLRTSLIIPWAVPTIVNGALWRWIYNADYGALNGLLYSLGLIEKYRPWLTEPMRALNLVILADIWHSVPFIALILQAALATLPLELDEAAAVDGANAWQRFWFIRLPLLRPAILVALVIRTVEAFRVFDIIYVITQGGPAFGTVTISYLTYLESFSYGHLGSGAALSFLITLFTLVMALAYIRLLYRPEAQG</sequence>
<protein>
    <submittedName>
        <fullName evidence="9">Sugar ABC transporter permease</fullName>
    </submittedName>
</protein>
<keyword evidence="10" id="KW-1185">Reference proteome</keyword>
<dbReference type="Gene3D" id="1.10.3720.10">
    <property type="entry name" value="MetI-like"/>
    <property type="match status" value="1"/>
</dbReference>
<name>A0ABU3NQD5_9CHLR</name>
<feature type="transmembrane region" description="Helical" evidence="7">
    <location>
        <begin position="277"/>
        <end position="300"/>
    </location>
</feature>
<feature type="transmembrane region" description="Helical" evidence="7">
    <location>
        <begin position="144"/>
        <end position="160"/>
    </location>
</feature>
<evidence type="ECO:0000256" key="2">
    <source>
        <dbReference type="ARBA" id="ARBA00022448"/>
    </source>
</evidence>
<evidence type="ECO:0000256" key="5">
    <source>
        <dbReference type="ARBA" id="ARBA00022989"/>
    </source>
</evidence>
<evidence type="ECO:0000256" key="6">
    <source>
        <dbReference type="ARBA" id="ARBA00023136"/>
    </source>
</evidence>
<accession>A0ABU3NQD5</accession>
<dbReference type="PANTHER" id="PTHR43005:SF1">
    <property type="entry name" value="SPERMIDINE_PUTRESCINE TRANSPORT SYSTEM PERMEASE PROTEIN"/>
    <property type="match status" value="1"/>
</dbReference>
<dbReference type="Pfam" id="PF00528">
    <property type="entry name" value="BPD_transp_1"/>
    <property type="match status" value="1"/>
</dbReference>
<keyword evidence="5 7" id="KW-1133">Transmembrane helix</keyword>
<dbReference type="PROSITE" id="PS50928">
    <property type="entry name" value="ABC_TM1"/>
    <property type="match status" value="1"/>
</dbReference>
<evidence type="ECO:0000256" key="3">
    <source>
        <dbReference type="ARBA" id="ARBA00022475"/>
    </source>
</evidence>
<dbReference type="EMBL" id="JAUHMF010000002">
    <property type="protein sequence ID" value="MDT8899004.1"/>
    <property type="molecule type" value="Genomic_DNA"/>
</dbReference>
<feature type="transmembrane region" description="Helical" evidence="7">
    <location>
        <begin position="216"/>
        <end position="233"/>
    </location>
</feature>
<feature type="transmembrane region" description="Helical" evidence="7">
    <location>
        <begin position="172"/>
        <end position="196"/>
    </location>
</feature>
<feature type="transmembrane region" description="Helical" evidence="7">
    <location>
        <begin position="23"/>
        <end position="49"/>
    </location>
</feature>
<dbReference type="SUPFAM" id="SSF161098">
    <property type="entry name" value="MetI-like"/>
    <property type="match status" value="1"/>
</dbReference>
<evidence type="ECO:0000313" key="10">
    <source>
        <dbReference type="Proteomes" id="UP001254165"/>
    </source>
</evidence>
<dbReference type="InterPro" id="IPR035906">
    <property type="entry name" value="MetI-like_sf"/>
</dbReference>
<dbReference type="Proteomes" id="UP001254165">
    <property type="component" value="Unassembled WGS sequence"/>
</dbReference>
<dbReference type="CDD" id="cd06261">
    <property type="entry name" value="TM_PBP2"/>
    <property type="match status" value="1"/>
</dbReference>
<feature type="transmembrane region" description="Helical" evidence="7">
    <location>
        <begin position="245"/>
        <end position="265"/>
    </location>
</feature>
<comment type="caution">
    <text evidence="9">The sequence shown here is derived from an EMBL/GenBank/DDBJ whole genome shotgun (WGS) entry which is preliminary data.</text>
</comment>
<evidence type="ECO:0000256" key="1">
    <source>
        <dbReference type="ARBA" id="ARBA00004651"/>
    </source>
</evidence>
<reference evidence="9 10" key="1">
    <citation type="submission" date="2023-07" db="EMBL/GenBank/DDBJ databases">
        <title>Novel species of Thermanaerothrix with wide hydrolytic capabilities.</title>
        <authorList>
            <person name="Zayulina K.S."/>
            <person name="Podosokorskaya O.A."/>
            <person name="Elcheninov A.G."/>
        </authorList>
    </citation>
    <scope>NUCLEOTIDE SEQUENCE [LARGE SCALE GENOMIC DNA]</scope>
    <source>
        <strain evidence="9 10">4228-RoL</strain>
    </source>
</reference>
<keyword evidence="3" id="KW-1003">Cell membrane</keyword>
<proteinExistence type="inferred from homology"/>
<gene>
    <name evidence="9" type="ORF">QYE77_12085</name>
</gene>
<keyword evidence="4 7" id="KW-0812">Transmembrane</keyword>
<comment type="similarity">
    <text evidence="7">Belongs to the binding-protein-dependent transport system permease family.</text>
</comment>
<organism evidence="9 10">
    <name type="scientific">Thermanaerothrix solaris</name>
    <dbReference type="NCBI Taxonomy" id="3058434"/>
    <lineage>
        <taxon>Bacteria</taxon>
        <taxon>Bacillati</taxon>
        <taxon>Chloroflexota</taxon>
        <taxon>Anaerolineae</taxon>
        <taxon>Anaerolineales</taxon>
        <taxon>Anaerolineaceae</taxon>
        <taxon>Thermanaerothrix</taxon>
    </lineage>
</organism>
<evidence type="ECO:0000313" key="9">
    <source>
        <dbReference type="EMBL" id="MDT8899004.1"/>
    </source>
</evidence>
<dbReference type="PANTHER" id="PTHR43005">
    <property type="entry name" value="BLR7065 PROTEIN"/>
    <property type="match status" value="1"/>
</dbReference>
<dbReference type="RefSeq" id="WP_315625680.1">
    <property type="nucleotide sequence ID" value="NZ_JAUHMF010000002.1"/>
</dbReference>
<evidence type="ECO:0000256" key="4">
    <source>
        <dbReference type="ARBA" id="ARBA00022692"/>
    </source>
</evidence>
<dbReference type="InterPro" id="IPR000515">
    <property type="entry name" value="MetI-like"/>
</dbReference>
<keyword evidence="2 7" id="KW-0813">Transport</keyword>
<feature type="transmembrane region" description="Helical" evidence="7">
    <location>
        <begin position="120"/>
        <end position="138"/>
    </location>
</feature>
<keyword evidence="6 7" id="KW-0472">Membrane</keyword>